<dbReference type="AlphaFoldDB" id="A0A2U1NRT0"/>
<dbReference type="STRING" id="35608.A0A2U1NRT0"/>
<reference evidence="2 3" key="1">
    <citation type="journal article" date="2018" name="Mol. Plant">
        <title>The genome of Artemisia annua provides insight into the evolution of Asteraceae family and artemisinin biosynthesis.</title>
        <authorList>
            <person name="Shen Q."/>
            <person name="Zhang L."/>
            <person name="Liao Z."/>
            <person name="Wang S."/>
            <person name="Yan T."/>
            <person name="Shi P."/>
            <person name="Liu M."/>
            <person name="Fu X."/>
            <person name="Pan Q."/>
            <person name="Wang Y."/>
            <person name="Lv Z."/>
            <person name="Lu X."/>
            <person name="Zhang F."/>
            <person name="Jiang W."/>
            <person name="Ma Y."/>
            <person name="Chen M."/>
            <person name="Hao X."/>
            <person name="Li L."/>
            <person name="Tang Y."/>
            <person name="Lv G."/>
            <person name="Zhou Y."/>
            <person name="Sun X."/>
            <person name="Brodelius P.E."/>
            <person name="Rose J.K.C."/>
            <person name="Tang K."/>
        </authorList>
    </citation>
    <scope>NUCLEOTIDE SEQUENCE [LARGE SCALE GENOMIC DNA]</scope>
    <source>
        <strain evidence="3">cv. Huhao1</strain>
        <tissue evidence="2">Leaf</tissue>
    </source>
</reference>
<sequence>MCSRCNIKKFCVIADLKTQEKHCGRDRWLCSCGTTFSRKDKLFGHISLFQGHTPAIPLDEPKGGQLVYRNKGILTIISLKGLKMLDSLISILILMVRVDLQIGGEPNVCYSPMNGFQEFPRSLFEESDGLSFLLSSGSYLWKNGGETSSKDL</sequence>
<evidence type="ECO:0000313" key="2">
    <source>
        <dbReference type="EMBL" id="PWA76226.1"/>
    </source>
</evidence>
<dbReference type="EMBL" id="PKPP01002298">
    <property type="protein sequence ID" value="PWA76226.1"/>
    <property type="molecule type" value="Genomic_DNA"/>
</dbReference>
<proteinExistence type="predicted"/>
<dbReference type="InterPro" id="IPR044300">
    <property type="entry name" value="STOP1/2"/>
</dbReference>
<comment type="caution">
    <text evidence="2">The sequence shown here is derived from an EMBL/GenBank/DDBJ whole genome shotgun (WGS) entry which is preliminary data.</text>
</comment>
<protein>
    <submittedName>
        <fullName evidence="2">Zinc finger, C2H2</fullName>
    </submittedName>
</protein>
<evidence type="ECO:0000313" key="3">
    <source>
        <dbReference type="Proteomes" id="UP000245207"/>
    </source>
</evidence>
<dbReference type="Proteomes" id="UP000245207">
    <property type="component" value="Unassembled WGS sequence"/>
</dbReference>
<dbReference type="OrthoDB" id="1738257at2759"/>
<dbReference type="GO" id="GO:0010044">
    <property type="term" value="P:response to aluminum ion"/>
    <property type="evidence" value="ECO:0007669"/>
    <property type="project" value="InterPro"/>
</dbReference>
<accession>A0A2U1NRT0</accession>
<gene>
    <name evidence="2" type="ORF">CTI12_AA225640</name>
</gene>
<feature type="domain" description="STOP1/2-like C2H2-type zinc finger" evidence="1">
    <location>
        <begin position="27"/>
        <end position="56"/>
    </location>
</feature>
<dbReference type="InterPro" id="IPR058196">
    <property type="entry name" value="zf-C2H2_STOP1/2_C"/>
</dbReference>
<organism evidence="2 3">
    <name type="scientific">Artemisia annua</name>
    <name type="common">Sweet wormwood</name>
    <dbReference type="NCBI Taxonomy" id="35608"/>
    <lineage>
        <taxon>Eukaryota</taxon>
        <taxon>Viridiplantae</taxon>
        <taxon>Streptophyta</taxon>
        <taxon>Embryophyta</taxon>
        <taxon>Tracheophyta</taxon>
        <taxon>Spermatophyta</taxon>
        <taxon>Magnoliopsida</taxon>
        <taxon>eudicotyledons</taxon>
        <taxon>Gunneridae</taxon>
        <taxon>Pentapetalae</taxon>
        <taxon>asterids</taxon>
        <taxon>campanulids</taxon>
        <taxon>Asterales</taxon>
        <taxon>Asteraceae</taxon>
        <taxon>Asteroideae</taxon>
        <taxon>Anthemideae</taxon>
        <taxon>Artemisiinae</taxon>
        <taxon>Artemisia</taxon>
    </lineage>
</organism>
<keyword evidence="3" id="KW-1185">Reference proteome</keyword>
<dbReference type="Pfam" id="PF23118">
    <property type="entry name" value="zf-C2H2_STOP2_C"/>
    <property type="match status" value="1"/>
</dbReference>
<dbReference type="PANTHER" id="PTHR46352:SF1">
    <property type="entry name" value="PROTEIN SENSITIVE TO PROTON RHIZOTOXICITY 1"/>
    <property type="match status" value="1"/>
</dbReference>
<dbReference type="PANTHER" id="PTHR46352">
    <property type="entry name" value="PROTEIN SENSITIVE TO PROTON RHIZOTOXICITY 1"/>
    <property type="match status" value="1"/>
</dbReference>
<evidence type="ECO:0000259" key="1">
    <source>
        <dbReference type="Pfam" id="PF23118"/>
    </source>
</evidence>
<dbReference type="GO" id="GO:0010447">
    <property type="term" value="P:response to acidic pH"/>
    <property type="evidence" value="ECO:0007669"/>
    <property type="project" value="InterPro"/>
</dbReference>
<name>A0A2U1NRT0_ARTAN</name>